<gene>
    <name evidence="2" type="ORF">B0A55_12907</name>
</gene>
<sequence length="232" mass="25147">MSLREAYSLAHSAQCRLQLEASRPDRNLRFVVGHLMHYENLRLRIVQIEHDISKSQRASAVAFQGTGHVNVGGGLRHKPSTGQLGRRSPPPPPPPAAAELEDDDDEEDLVDGGMSLDDDEESGLGLTRFPSGSARPPQPPPDLEPDEGEEYDEDDEAVSPEEPDQATLEQAMKGAGDELMGTMYEGVRKCRCHGKTGAPSLGRMWELPAGKEKTGTEKGGVTWAVAEVKVEA</sequence>
<comment type="caution">
    <text evidence="2">The sequence shown here is derived from an EMBL/GenBank/DDBJ whole genome shotgun (WGS) entry which is preliminary data.</text>
</comment>
<feature type="region of interest" description="Disordered" evidence="1">
    <location>
        <begin position="195"/>
        <end position="218"/>
    </location>
</feature>
<keyword evidence="3" id="KW-1185">Reference proteome</keyword>
<reference evidence="2 3" key="1">
    <citation type="submission" date="2017-03" db="EMBL/GenBank/DDBJ databases">
        <title>Genomes of endolithic fungi from Antarctica.</title>
        <authorList>
            <person name="Coleine C."/>
            <person name="Masonjones S."/>
            <person name="Stajich J.E."/>
        </authorList>
    </citation>
    <scope>NUCLEOTIDE SEQUENCE [LARGE SCALE GENOMIC DNA]</scope>
    <source>
        <strain evidence="2 3">CCFEE 5184</strain>
    </source>
</reference>
<organism evidence="2 3">
    <name type="scientific">Friedmanniomyces simplex</name>
    <dbReference type="NCBI Taxonomy" id="329884"/>
    <lineage>
        <taxon>Eukaryota</taxon>
        <taxon>Fungi</taxon>
        <taxon>Dikarya</taxon>
        <taxon>Ascomycota</taxon>
        <taxon>Pezizomycotina</taxon>
        <taxon>Dothideomycetes</taxon>
        <taxon>Dothideomycetidae</taxon>
        <taxon>Mycosphaerellales</taxon>
        <taxon>Teratosphaeriaceae</taxon>
        <taxon>Friedmanniomyces</taxon>
    </lineage>
</organism>
<proteinExistence type="predicted"/>
<feature type="compositionally biased region" description="Acidic residues" evidence="1">
    <location>
        <begin position="99"/>
        <end position="122"/>
    </location>
</feature>
<dbReference type="OrthoDB" id="3938221at2759"/>
<name>A0A4U0VY33_9PEZI</name>
<evidence type="ECO:0000256" key="1">
    <source>
        <dbReference type="SAM" id="MobiDB-lite"/>
    </source>
</evidence>
<dbReference type="AlphaFoldDB" id="A0A4U0VY33"/>
<evidence type="ECO:0000313" key="2">
    <source>
        <dbReference type="EMBL" id="TKA53796.1"/>
    </source>
</evidence>
<dbReference type="EMBL" id="NAJQ01001729">
    <property type="protein sequence ID" value="TKA53796.1"/>
    <property type="molecule type" value="Genomic_DNA"/>
</dbReference>
<evidence type="ECO:0000313" key="3">
    <source>
        <dbReference type="Proteomes" id="UP000309340"/>
    </source>
</evidence>
<feature type="region of interest" description="Disordered" evidence="1">
    <location>
        <begin position="65"/>
        <end position="165"/>
    </location>
</feature>
<accession>A0A4U0VY33</accession>
<dbReference type="Proteomes" id="UP000309340">
    <property type="component" value="Unassembled WGS sequence"/>
</dbReference>
<feature type="compositionally biased region" description="Acidic residues" evidence="1">
    <location>
        <begin position="143"/>
        <end position="164"/>
    </location>
</feature>
<protein>
    <submittedName>
        <fullName evidence="2">Uncharacterized protein</fullName>
    </submittedName>
</protein>